<feature type="transmembrane region" description="Helical" evidence="1">
    <location>
        <begin position="70"/>
        <end position="90"/>
    </location>
</feature>
<feature type="transmembrane region" description="Helical" evidence="1">
    <location>
        <begin position="37"/>
        <end position="58"/>
    </location>
</feature>
<gene>
    <name evidence="2" type="ORF">PDENDC454_22734</name>
</gene>
<feature type="transmembrane region" description="Helical" evidence="1">
    <location>
        <begin position="96"/>
        <end position="113"/>
    </location>
</feature>
<dbReference type="RefSeq" id="WP_006679033.1">
    <property type="nucleotide sequence ID" value="NZ_AHKH01000091.1"/>
</dbReference>
<keyword evidence="1" id="KW-1133">Transmembrane helix</keyword>
<keyword evidence="1" id="KW-0472">Membrane</keyword>
<dbReference type="STRING" id="1131935.PDENDC454_22734"/>
<evidence type="ECO:0000256" key="1">
    <source>
        <dbReference type="SAM" id="Phobius"/>
    </source>
</evidence>
<dbReference type="OrthoDB" id="4557830at2"/>
<name>H3SLW0_9BACL</name>
<evidence type="ECO:0008006" key="4">
    <source>
        <dbReference type="Google" id="ProtNLM"/>
    </source>
</evidence>
<dbReference type="EMBL" id="AHKH01000091">
    <property type="protein sequence ID" value="EHQ59948.1"/>
    <property type="molecule type" value="Genomic_DNA"/>
</dbReference>
<dbReference type="InterPro" id="IPR021214">
    <property type="entry name" value="DUF2568"/>
</dbReference>
<keyword evidence="3" id="KW-1185">Reference proteome</keyword>
<organism evidence="2 3">
    <name type="scientific">Paenibacillus dendritiformis C454</name>
    <dbReference type="NCBI Taxonomy" id="1131935"/>
    <lineage>
        <taxon>Bacteria</taxon>
        <taxon>Bacillati</taxon>
        <taxon>Bacillota</taxon>
        <taxon>Bacilli</taxon>
        <taxon>Bacillales</taxon>
        <taxon>Paenibacillaceae</taxon>
        <taxon>Paenibacillus</taxon>
    </lineage>
</organism>
<evidence type="ECO:0000313" key="3">
    <source>
        <dbReference type="Proteomes" id="UP000003900"/>
    </source>
</evidence>
<dbReference type="PATRIC" id="fig|1131935.3.peg.4731"/>
<sequence>MGLLTVLKYANLGVRFVLELGVLAIAGYWGFRTGQGWMWKGMAGIGLPLVLALLWSMMGSPKATIRLDEPYYFLFQLAMFGLPVVLLALLGRTGGAIGYGAVALLNLILMYVGKQ</sequence>
<evidence type="ECO:0000313" key="2">
    <source>
        <dbReference type="EMBL" id="EHQ59948.1"/>
    </source>
</evidence>
<keyword evidence="1" id="KW-0812">Transmembrane</keyword>
<dbReference type="AlphaFoldDB" id="H3SLW0"/>
<feature type="transmembrane region" description="Helical" evidence="1">
    <location>
        <begin position="12"/>
        <end position="31"/>
    </location>
</feature>
<proteinExistence type="predicted"/>
<comment type="caution">
    <text evidence="2">The sequence shown here is derived from an EMBL/GenBank/DDBJ whole genome shotgun (WGS) entry which is preliminary data.</text>
</comment>
<protein>
    <recommendedName>
        <fullName evidence="4">DUF2568 domain-containing protein</fullName>
    </recommendedName>
</protein>
<accession>H3SLW0</accession>
<reference evidence="2 3" key="1">
    <citation type="journal article" date="2012" name="J. Bacteriol.">
        <title>Genome Sequence of the Pattern-Forming Social Bacterium Paenibacillus dendritiformis C454 Chiral Morphotype.</title>
        <authorList>
            <person name="Sirota-Madi A."/>
            <person name="Olender T."/>
            <person name="Helman Y."/>
            <person name="Brainis I."/>
            <person name="Finkelshtein A."/>
            <person name="Roth D."/>
            <person name="Hagai E."/>
            <person name="Leshkowitz D."/>
            <person name="Brodsky L."/>
            <person name="Galatenko V."/>
            <person name="Nikolaev V."/>
            <person name="Gutnick D.L."/>
            <person name="Lancet D."/>
            <person name="Ben-Jacob E."/>
        </authorList>
    </citation>
    <scope>NUCLEOTIDE SEQUENCE [LARGE SCALE GENOMIC DNA]</scope>
    <source>
        <strain evidence="2 3">C454</strain>
    </source>
</reference>
<dbReference type="Proteomes" id="UP000003900">
    <property type="component" value="Unassembled WGS sequence"/>
</dbReference>
<dbReference type="Pfam" id="PF10823">
    <property type="entry name" value="DUF2568"/>
    <property type="match status" value="1"/>
</dbReference>